<reference evidence="2" key="1">
    <citation type="submission" date="2018-01" db="EMBL/GenBank/DDBJ databases">
        <authorList>
            <person name="Mao J.F."/>
        </authorList>
    </citation>
    <scope>NUCLEOTIDE SEQUENCE</scope>
    <source>
        <strain evidence="2">Huo1</strain>
        <tissue evidence="2">Leaf</tissue>
    </source>
</reference>
<evidence type="ECO:0000313" key="3">
    <source>
        <dbReference type="Proteomes" id="UP000298416"/>
    </source>
</evidence>
<dbReference type="EMBL" id="PNBA02000016">
    <property type="protein sequence ID" value="KAG6397599.1"/>
    <property type="molecule type" value="Genomic_DNA"/>
</dbReference>
<dbReference type="AlphaFoldDB" id="A0A8X8WPA8"/>
<reference evidence="2" key="2">
    <citation type="submission" date="2020-08" db="EMBL/GenBank/DDBJ databases">
        <title>Plant Genome Project.</title>
        <authorList>
            <person name="Zhang R.-G."/>
        </authorList>
    </citation>
    <scope>NUCLEOTIDE SEQUENCE</scope>
    <source>
        <strain evidence="2">Huo1</strain>
        <tissue evidence="2">Leaf</tissue>
    </source>
</reference>
<keyword evidence="3" id="KW-1185">Reference proteome</keyword>
<comment type="caution">
    <text evidence="2">The sequence shown here is derived from an EMBL/GenBank/DDBJ whole genome shotgun (WGS) entry which is preliminary data.</text>
</comment>
<name>A0A8X8WPA8_SALSN</name>
<protein>
    <submittedName>
        <fullName evidence="2">Uncharacterized protein</fullName>
    </submittedName>
</protein>
<gene>
    <name evidence="2" type="ORF">SASPL_143768</name>
</gene>
<evidence type="ECO:0000256" key="1">
    <source>
        <dbReference type="SAM" id="MobiDB-lite"/>
    </source>
</evidence>
<accession>A0A8X8WPA8</accession>
<organism evidence="2">
    <name type="scientific">Salvia splendens</name>
    <name type="common">Scarlet sage</name>
    <dbReference type="NCBI Taxonomy" id="180675"/>
    <lineage>
        <taxon>Eukaryota</taxon>
        <taxon>Viridiplantae</taxon>
        <taxon>Streptophyta</taxon>
        <taxon>Embryophyta</taxon>
        <taxon>Tracheophyta</taxon>
        <taxon>Spermatophyta</taxon>
        <taxon>Magnoliopsida</taxon>
        <taxon>eudicotyledons</taxon>
        <taxon>Gunneridae</taxon>
        <taxon>Pentapetalae</taxon>
        <taxon>asterids</taxon>
        <taxon>lamiids</taxon>
        <taxon>Lamiales</taxon>
        <taxon>Lamiaceae</taxon>
        <taxon>Nepetoideae</taxon>
        <taxon>Mentheae</taxon>
        <taxon>Salviinae</taxon>
        <taxon>Salvia</taxon>
        <taxon>Salvia subgen. Calosphace</taxon>
        <taxon>core Calosphace</taxon>
    </lineage>
</organism>
<dbReference type="Proteomes" id="UP000298416">
    <property type="component" value="Unassembled WGS sequence"/>
</dbReference>
<proteinExistence type="predicted"/>
<sequence length="376" mass="43204">MLEHLVAHMARVEVRMDEYDRRPSSPRHPHRPEPDPPDTAMLDTVAQLPQHYLKPQQPEMQDWLWQQHQPHTRLVQTRCPTSWDPPGYRQQSGFMPYDQYPLPYHHREKNQPLPSPPCCWDPPSQRALHGFPPHNQSYHAPQPQLDPTLAYGAPSYRPSTWDYRVQQEYQGCDQQRYKQWLDYYNQTQTEIPAAYTPSWRPESTSFDVAPMQSVAATKFVSEEGIYSYVYESKHRMREQEGAMSDSLILDAQVEYSCDDPKDFDCVSNRGMVEGEHCDIPERGLVSTDSILATEATKFIDREVAYSHTGNVSNQAIVVTSNIGGKEGKLFDDEPPQPSPILQLYILDVILELIPGKARDVHLYPSVVNLSSTLKPC</sequence>
<evidence type="ECO:0000313" key="2">
    <source>
        <dbReference type="EMBL" id="KAG6397599.1"/>
    </source>
</evidence>
<feature type="region of interest" description="Disordered" evidence="1">
    <location>
        <begin position="16"/>
        <end position="40"/>
    </location>
</feature>